<dbReference type="AlphaFoldDB" id="A0AAF0Y9T5"/>
<keyword evidence="2" id="KW-1133">Transmembrane helix</keyword>
<keyword evidence="2" id="KW-0472">Membrane</keyword>
<organism evidence="3 4">
    <name type="scientific">Vanrija pseudolonga</name>
    <dbReference type="NCBI Taxonomy" id="143232"/>
    <lineage>
        <taxon>Eukaryota</taxon>
        <taxon>Fungi</taxon>
        <taxon>Dikarya</taxon>
        <taxon>Basidiomycota</taxon>
        <taxon>Agaricomycotina</taxon>
        <taxon>Tremellomycetes</taxon>
        <taxon>Trichosporonales</taxon>
        <taxon>Trichosporonaceae</taxon>
        <taxon>Vanrija</taxon>
    </lineage>
</organism>
<feature type="transmembrane region" description="Helical" evidence="2">
    <location>
        <begin position="243"/>
        <end position="262"/>
    </location>
</feature>
<evidence type="ECO:0000313" key="4">
    <source>
        <dbReference type="Proteomes" id="UP000827549"/>
    </source>
</evidence>
<proteinExistence type="predicted"/>
<protein>
    <submittedName>
        <fullName evidence="3">Uncharacterized protein</fullName>
    </submittedName>
</protein>
<reference evidence="3" key="1">
    <citation type="submission" date="2023-10" db="EMBL/GenBank/DDBJ databases">
        <authorList>
            <person name="Noh H."/>
        </authorList>
    </citation>
    <scope>NUCLEOTIDE SEQUENCE</scope>
    <source>
        <strain evidence="3">DUCC4014</strain>
    </source>
</reference>
<evidence type="ECO:0000256" key="2">
    <source>
        <dbReference type="SAM" id="Phobius"/>
    </source>
</evidence>
<feature type="region of interest" description="Disordered" evidence="1">
    <location>
        <begin position="130"/>
        <end position="175"/>
    </location>
</feature>
<gene>
    <name evidence="3" type="ORF">LOC62_04G006036</name>
</gene>
<dbReference type="RefSeq" id="XP_062628584.1">
    <property type="nucleotide sequence ID" value="XM_062772600.1"/>
</dbReference>
<name>A0AAF0Y9T5_9TREE</name>
<feature type="compositionally biased region" description="Acidic residues" evidence="1">
    <location>
        <begin position="137"/>
        <end position="155"/>
    </location>
</feature>
<keyword evidence="2" id="KW-0812">Transmembrane</keyword>
<dbReference type="Proteomes" id="UP000827549">
    <property type="component" value="Chromosome 4"/>
</dbReference>
<dbReference type="EMBL" id="CP086717">
    <property type="protein sequence ID" value="WOO82552.1"/>
    <property type="molecule type" value="Genomic_DNA"/>
</dbReference>
<sequence>MISVPPLLAGYLHAPCYPLLCAALAGAQVTLTQELVDEACDLAAFVASGAGNSRHVATAERLRYTVLLERERETARVQADAGARLAGQMAALGGELRAVVSELGQVRANLAAMEAELRVLRAGGEIPGTSLGLEAYGSDDGDEGEEHDAVDDGTGLDDQRGTGAHTDAGDDEPDLIAFSPVPSVAADLPGVAGDDVPNPVPAQQSLVITKPAAYLALDAHYNPSSPPIPPQPPLRKRPDDLDAIVRAIVLLVYAVGVVVLSSNKDV</sequence>
<accession>A0AAF0Y9T5</accession>
<keyword evidence="4" id="KW-1185">Reference proteome</keyword>
<evidence type="ECO:0000313" key="3">
    <source>
        <dbReference type="EMBL" id="WOO82552.1"/>
    </source>
</evidence>
<evidence type="ECO:0000256" key="1">
    <source>
        <dbReference type="SAM" id="MobiDB-lite"/>
    </source>
</evidence>
<dbReference type="GeneID" id="87809263"/>